<dbReference type="GO" id="GO:0003700">
    <property type="term" value="F:DNA-binding transcription factor activity"/>
    <property type="evidence" value="ECO:0007669"/>
    <property type="project" value="UniProtKB-UniRule"/>
</dbReference>
<dbReference type="Gene3D" id="1.10.10.10">
    <property type="entry name" value="Winged helix-like DNA-binding domain superfamily/Winged helix DNA-binding domain"/>
    <property type="match status" value="1"/>
</dbReference>
<comment type="similarity">
    <text evidence="2 8">Belongs to the ArgR family.</text>
</comment>
<dbReference type="GO" id="GO:0051259">
    <property type="term" value="P:protein complex oligomerization"/>
    <property type="evidence" value="ECO:0007669"/>
    <property type="project" value="InterPro"/>
</dbReference>
<dbReference type="Gene3D" id="3.30.1360.40">
    <property type="match status" value="1"/>
</dbReference>
<evidence type="ECO:0000256" key="7">
    <source>
        <dbReference type="ARBA" id="ARBA00023163"/>
    </source>
</evidence>
<dbReference type="InterPro" id="IPR036388">
    <property type="entry name" value="WH-like_DNA-bd_sf"/>
</dbReference>
<sequence length="177" mass="18289">MSEEAQPRASTRVARQARIIELIQRREIGSQAELADLLAAGGISVSQGTLSKDLLEIGAVRVRNAAGALVYAPPATEIASDHSAHEARLARVCAELLISASGSANLTILKTPPGAAQYFASVIDRVARDAILGTIAGDDSILVIARDADGGQELANWFSGLASGESREGTGDDAARG</sequence>
<dbReference type="Proteomes" id="UP001431656">
    <property type="component" value="Chromosome"/>
</dbReference>
<keyword evidence="5 8" id="KW-0805">Transcription regulation</keyword>
<dbReference type="GO" id="GO:0005737">
    <property type="term" value="C:cytoplasm"/>
    <property type="evidence" value="ECO:0007669"/>
    <property type="project" value="UniProtKB-SubCell"/>
</dbReference>
<comment type="pathway">
    <text evidence="8">Amino-acid biosynthesis; L-arginine biosynthesis [regulation].</text>
</comment>
<evidence type="ECO:0000256" key="5">
    <source>
        <dbReference type="ARBA" id="ARBA00023015"/>
    </source>
</evidence>
<keyword evidence="6 8" id="KW-0238">DNA-binding</keyword>
<dbReference type="PANTHER" id="PTHR34471:SF1">
    <property type="entry name" value="ARGININE REPRESSOR"/>
    <property type="match status" value="1"/>
</dbReference>
<dbReference type="GO" id="GO:0006526">
    <property type="term" value="P:L-arginine biosynthetic process"/>
    <property type="evidence" value="ECO:0007669"/>
    <property type="project" value="UniProtKB-KW"/>
</dbReference>
<evidence type="ECO:0000256" key="6">
    <source>
        <dbReference type="ARBA" id="ARBA00023125"/>
    </source>
</evidence>
<organism evidence="12 13">
    <name type="scientific">Brooklawnia propionicigenes</name>
    <dbReference type="NCBI Taxonomy" id="3041175"/>
    <lineage>
        <taxon>Bacteria</taxon>
        <taxon>Bacillati</taxon>
        <taxon>Actinomycetota</taxon>
        <taxon>Actinomycetes</taxon>
        <taxon>Propionibacteriales</taxon>
        <taxon>Propionibacteriaceae</taxon>
        <taxon>Brooklawnia</taxon>
    </lineage>
</organism>
<evidence type="ECO:0000313" key="12">
    <source>
        <dbReference type="EMBL" id="BEH01032.1"/>
    </source>
</evidence>
<evidence type="ECO:0000313" key="13">
    <source>
        <dbReference type="Proteomes" id="UP001431656"/>
    </source>
</evidence>
<evidence type="ECO:0000259" key="10">
    <source>
        <dbReference type="Pfam" id="PF01316"/>
    </source>
</evidence>
<dbReference type="InterPro" id="IPR036251">
    <property type="entry name" value="Arg_repress_C_sf"/>
</dbReference>
<keyword evidence="7 8" id="KW-0804">Transcription</keyword>
<name>A0AAN0MEJ8_9ACTN</name>
<dbReference type="HAMAP" id="MF_00173">
    <property type="entry name" value="Arg_repressor"/>
    <property type="match status" value="1"/>
</dbReference>
<reference evidence="12" key="1">
    <citation type="journal article" date="2024" name="Int. J. Syst. Evol. Microbiol.">
        <title>Brooklawnia propionicigenes sp. nov., a facultatively anaerobic, propionate-producing bacterium isolated from a methanogenic reactor treating waste from cattle farms.</title>
        <authorList>
            <person name="Akita Y."/>
            <person name="Ueki A."/>
            <person name="Tonouchi A."/>
            <person name="Sugawara Y."/>
            <person name="Honma S."/>
            <person name="Kaku N."/>
            <person name="Ueki K."/>
        </authorList>
    </citation>
    <scope>NUCLEOTIDE SEQUENCE</scope>
    <source>
        <strain evidence="12">SH051</strain>
    </source>
</reference>
<comment type="subcellular location">
    <subcellularLocation>
        <location evidence="1 8">Cytoplasm</location>
    </subcellularLocation>
</comment>
<keyword evidence="3 8" id="KW-0963">Cytoplasm</keyword>
<dbReference type="PANTHER" id="PTHR34471">
    <property type="entry name" value="ARGININE REPRESSOR"/>
    <property type="match status" value="1"/>
</dbReference>
<evidence type="ECO:0000259" key="11">
    <source>
        <dbReference type="Pfam" id="PF02863"/>
    </source>
</evidence>
<dbReference type="RefSeq" id="WP_286266929.1">
    <property type="nucleotide sequence ID" value="NZ_AP028056.1"/>
</dbReference>
<keyword evidence="13" id="KW-1185">Reference proteome</keyword>
<dbReference type="KEGG" id="broo:brsh051_03130"/>
<dbReference type="Pfam" id="PF01316">
    <property type="entry name" value="Arg_repressor"/>
    <property type="match status" value="1"/>
</dbReference>
<protein>
    <recommendedName>
        <fullName evidence="8 9">Arginine repressor</fullName>
    </recommendedName>
</protein>
<dbReference type="GO" id="GO:0003677">
    <property type="term" value="F:DNA binding"/>
    <property type="evidence" value="ECO:0007669"/>
    <property type="project" value="UniProtKB-KW"/>
</dbReference>
<feature type="domain" description="Arginine repressor C-terminal" evidence="11">
    <location>
        <begin position="94"/>
        <end position="158"/>
    </location>
</feature>
<keyword evidence="8" id="KW-0028">Amino-acid biosynthesis</keyword>
<dbReference type="NCBIfam" id="TIGR01529">
    <property type="entry name" value="argR_whole"/>
    <property type="match status" value="1"/>
</dbReference>
<dbReference type="SUPFAM" id="SSF55252">
    <property type="entry name" value="C-terminal domain of arginine repressor"/>
    <property type="match status" value="1"/>
</dbReference>
<dbReference type="PRINTS" id="PR01467">
    <property type="entry name" value="ARGREPRESSOR"/>
</dbReference>
<evidence type="ECO:0000256" key="8">
    <source>
        <dbReference type="HAMAP-Rule" id="MF_00173"/>
    </source>
</evidence>
<dbReference type="GO" id="GO:1900079">
    <property type="term" value="P:regulation of arginine biosynthetic process"/>
    <property type="evidence" value="ECO:0007669"/>
    <property type="project" value="UniProtKB-UniRule"/>
</dbReference>
<evidence type="ECO:0000256" key="3">
    <source>
        <dbReference type="ARBA" id="ARBA00022490"/>
    </source>
</evidence>
<keyword evidence="8" id="KW-0055">Arginine biosynthesis</keyword>
<dbReference type="InterPro" id="IPR001669">
    <property type="entry name" value="Arg_repress"/>
</dbReference>
<proteinExistence type="inferred from homology"/>
<dbReference type="SUPFAM" id="SSF46785">
    <property type="entry name" value="Winged helix' DNA-binding domain"/>
    <property type="match status" value="1"/>
</dbReference>
<keyword evidence="4 8" id="KW-0678">Repressor</keyword>
<dbReference type="InterPro" id="IPR020900">
    <property type="entry name" value="Arg_repress_DNA-bd"/>
</dbReference>
<dbReference type="EMBL" id="AP028056">
    <property type="protein sequence ID" value="BEH01032.1"/>
    <property type="molecule type" value="Genomic_DNA"/>
</dbReference>
<evidence type="ECO:0000256" key="2">
    <source>
        <dbReference type="ARBA" id="ARBA00008316"/>
    </source>
</evidence>
<feature type="domain" description="Arginine repressor DNA-binding" evidence="10">
    <location>
        <begin position="12"/>
        <end position="74"/>
    </location>
</feature>
<evidence type="ECO:0000256" key="4">
    <source>
        <dbReference type="ARBA" id="ARBA00022491"/>
    </source>
</evidence>
<dbReference type="AlphaFoldDB" id="A0AAN0MEJ8"/>
<dbReference type="GO" id="GO:0034618">
    <property type="term" value="F:arginine binding"/>
    <property type="evidence" value="ECO:0007669"/>
    <property type="project" value="InterPro"/>
</dbReference>
<evidence type="ECO:0000256" key="1">
    <source>
        <dbReference type="ARBA" id="ARBA00004496"/>
    </source>
</evidence>
<comment type="function">
    <text evidence="8">Regulates arginine biosynthesis genes.</text>
</comment>
<gene>
    <name evidence="8" type="primary">argR</name>
    <name evidence="12" type="ORF">brsh051_03130</name>
</gene>
<dbReference type="InterPro" id="IPR036390">
    <property type="entry name" value="WH_DNA-bd_sf"/>
</dbReference>
<dbReference type="Pfam" id="PF02863">
    <property type="entry name" value="Arg_repressor_C"/>
    <property type="match status" value="1"/>
</dbReference>
<accession>A0AAN0MEJ8</accession>
<evidence type="ECO:0000256" key="9">
    <source>
        <dbReference type="NCBIfam" id="TIGR01529"/>
    </source>
</evidence>
<dbReference type="InterPro" id="IPR020899">
    <property type="entry name" value="Arg_repress_C"/>
</dbReference>